<reference evidence="1" key="3">
    <citation type="submission" date="2023-11" db="EMBL/GenBank/DDBJ databases">
        <authorList>
            <person name="Beijen E."/>
            <person name="Ohm R.A."/>
        </authorList>
    </citation>
    <scope>NUCLEOTIDE SEQUENCE</scope>
    <source>
        <strain evidence="1">CBS 150709</strain>
    </source>
</reference>
<gene>
    <name evidence="2" type="ORF">PCL_04071</name>
    <name evidence="1" type="ORF">Purlil1_3397</name>
</gene>
<dbReference type="PANTHER" id="PTHR34846:SF5">
    <property type="entry name" value="CARBOXYMUCONOLACTONE DECARBOXYLASE-LIKE DOMAIN-CONTAINING PROTEIN"/>
    <property type="match status" value="1"/>
</dbReference>
<dbReference type="AlphaFoldDB" id="A0A2U3EQU9"/>
<keyword evidence="4" id="KW-1185">Reference proteome</keyword>
<dbReference type="InterPro" id="IPR029032">
    <property type="entry name" value="AhpD-like"/>
</dbReference>
<dbReference type="EMBL" id="JAWRVI010000009">
    <property type="protein sequence ID" value="KAK4092144.1"/>
    <property type="molecule type" value="Genomic_DNA"/>
</dbReference>
<organism evidence="2 3">
    <name type="scientific">Purpureocillium lilacinum</name>
    <name type="common">Paecilomyces lilacinus</name>
    <dbReference type="NCBI Taxonomy" id="33203"/>
    <lineage>
        <taxon>Eukaryota</taxon>
        <taxon>Fungi</taxon>
        <taxon>Dikarya</taxon>
        <taxon>Ascomycota</taxon>
        <taxon>Pezizomycotina</taxon>
        <taxon>Sordariomycetes</taxon>
        <taxon>Hypocreomycetidae</taxon>
        <taxon>Hypocreales</taxon>
        <taxon>Ophiocordycipitaceae</taxon>
        <taxon>Purpureocillium</taxon>
    </lineage>
</organism>
<dbReference type="PANTHER" id="PTHR34846">
    <property type="entry name" value="4-CARBOXYMUCONOLACTONE DECARBOXYLASE FAMILY PROTEIN (AFU_ORTHOLOGUE AFUA_6G11590)"/>
    <property type="match status" value="1"/>
</dbReference>
<reference evidence="2" key="1">
    <citation type="submission" date="2015-05" db="EMBL/GenBank/DDBJ databases">
        <authorList>
            <person name="Wang D.B."/>
            <person name="Wang M."/>
        </authorList>
    </citation>
    <scope>NUCLEOTIDE SEQUENCE</scope>
    <source>
        <strain evidence="2">36-1</strain>
    </source>
</reference>
<reference evidence="1 4" key="4">
    <citation type="journal article" date="2024" name="Microbiol. Resour. Announc.">
        <title>Genome annotations for the ascomycete fungi Trichoderma harzianum, Trichoderma aggressivum, and Purpureocillium lilacinum.</title>
        <authorList>
            <person name="Beijen E.P.W."/>
            <person name="Ohm R.A."/>
        </authorList>
    </citation>
    <scope>NUCLEOTIDE SEQUENCE [LARGE SCALE GENOMIC DNA]</scope>
    <source>
        <strain evidence="1 4">CBS 150709</strain>
    </source>
</reference>
<proteinExistence type="predicted"/>
<dbReference type="EMBL" id="LCWV01000001">
    <property type="protein sequence ID" value="PWI76877.1"/>
    <property type="molecule type" value="Genomic_DNA"/>
</dbReference>
<dbReference type="Proteomes" id="UP001287286">
    <property type="component" value="Unassembled WGS sequence"/>
</dbReference>
<comment type="caution">
    <text evidence="2">The sequence shown here is derived from an EMBL/GenBank/DDBJ whole genome shotgun (WGS) entry which is preliminary data.</text>
</comment>
<protein>
    <submittedName>
        <fullName evidence="2">AhpD-like protein</fullName>
    </submittedName>
</protein>
<evidence type="ECO:0000313" key="1">
    <source>
        <dbReference type="EMBL" id="KAK4092144.1"/>
    </source>
</evidence>
<name>A0A2U3EQU9_PURLI</name>
<evidence type="ECO:0000313" key="3">
    <source>
        <dbReference type="Proteomes" id="UP000245956"/>
    </source>
</evidence>
<dbReference type="SUPFAM" id="SSF69118">
    <property type="entry name" value="AhpD-like"/>
    <property type="match status" value="1"/>
</dbReference>
<dbReference type="Gene3D" id="1.20.1290.10">
    <property type="entry name" value="AhpD-like"/>
    <property type="match status" value="1"/>
</dbReference>
<evidence type="ECO:0000313" key="4">
    <source>
        <dbReference type="Proteomes" id="UP001287286"/>
    </source>
</evidence>
<dbReference type="Proteomes" id="UP000245956">
    <property type="component" value="Unassembled WGS sequence"/>
</dbReference>
<sequence length="199" mass="22542">MARLPYVSADSFPSELPPANMLRMWAHSTSTLRPGLALGTACITALSLSPFLRETLALYCSIKFECEYIWNRHTDDARNAGLTDTHLQALKDRDIGNRGVWTEEQVSFLAFLGDVIDRPEATNAAFSEARKWFDERQIVEIITAQVRILLRLVLVVSRLTIDKGFYYMWARVATTLRVEPDTGMEGDDQKAKQWANTAK</sequence>
<accession>A0A2U3EQU9</accession>
<reference evidence="2 3" key="2">
    <citation type="journal article" date="2016" name="Front. Microbiol.">
        <title>Genome and transcriptome sequences reveal the specific parasitism of the nematophagous Purpureocillium lilacinum 36-1.</title>
        <authorList>
            <person name="Xie J."/>
            <person name="Li S."/>
            <person name="Mo C."/>
            <person name="Xiao X."/>
            <person name="Peng D."/>
            <person name="Wang G."/>
            <person name="Xiao Y."/>
        </authorList>
    </citation>
    <scope>NUCLEOTIDE SEQUENCE [LARGE SCALE GENOMIC DNA]</scope>
    <source>
        <strain evidence="2 3">36-1</strain>
    </source>
</reference>
<evidence type="ECO:0000313" key="2">
    <source>
        <dbReference type="EMBL" id="PWI76877.1"/>
    </source>
</evidence>